<gene>
    <name evidence="1" type="ORF">LSAA_11480</name>
</gene>
<protein>
    <submittedName>
        <fullName evidence="1">(salmon louse) hypothetical protein</fullName>
    </submittedName>
</protein>
<accession>A0A7R8HBV1</accession>
<sequence length="145" mass="16450">MVYFPDNSSNLVQTCISCKSFIGYHSDANISELLNNKGMEFGLFNKVVIFTTDHAPNMSSGVRESVELSSEKKFTASKIVPLSRLLLIRYRTLSVDNRFSEGSSVGKLVRDMLINMEKRFLTTESNVTLCRATMLDLRFRGFENM</sequence>
<keyword evidence="2" id="KW-1185">Reference proteome</keyword>
<dbReference type="AlphaFoldDB" id="A0A7R8HBV1"/>
<evidence type="ECO:0000313" key="1">
    <source>
        <dbReference type="EMBL" id="CAF2978314.1"/>
    </source>
</evidence>
<dbReference type="Proteomes" id="UP000675881">
    <property type="component" value="Chromosome 6"/>
</dbReference>
<dbReference type="EMBL" id="HG994585">
    <property type="protein sequence ID" value="CAF2978314.1"/>
    <property type="molecule type" value="Genomic_DNA"/>
</dbReference>
<evidence type="ECO:0000313" key="2">
    <source>
        <dbReference type="Proteomes" id="UP000675881"/>
    </source>
</evidence>
<name>A0A7R8HBV1_LEPSM</name>
<reference evidence="1" key="1">
    <citation type="submission" date="2021-02" db="EMBL/GenBank/DDBJ databases">
        <authorList>
            <person name="Bekaert M."/>
        </authorList>
    </citation>
    <scope>NUCLEOTIDE SEQUENCE</scope>
    <source>
        <strain evidence="1">IoA-00</strain>
    </source>
</reference>
<proteinExistence type="predicted"/>
<organism evidence="1 2">
    <name type="scientific">Lepeophtheirus salmonis</name>
    <name type="common">Salmon louse</name>
    <name type="synonym">Caligus salmonis</name>
    <dbReference type="NCBI Taxonomy" id="72036"/>
    <lineage>
        <taxon>Eukaryota</taxon>
        <taxon>Metazoa</taxon>
        <taxon>Ecdysozoa</taxon>
        <taxon>Arthropoda</taxon>
        <taxon>Crustacea</taxon>
        <taxon>Multicrustacea</taxon>
        <taxon>Hexanauplia</taxon>
        <taxon>Copepoda</taxon>
        <taxon>Siphonostomatoida</taxon>
        <taxon>Caligidae</taxon>
        <taxon>Lepeophtheirus</taxon>
    </lineage>
</organism>